<organism evidence="7 8">
    <name type="scientific">Tenebrio molitor</name>
    <name type="common">Yellow mealworm beetle</name>
    <dbReference type="NCBI Taxonomy" id="7067"/>
    <lineage>
        <taxon>Eukaryota</taxon>
        <taxon>Metazoa</taxon>
        <taxon>Ecdysozoa</taxon>
        <taxon>Arthropoda</taxon>
        <taxon>Hexapoda</taxon>
        <taxon>Insecta</taxon>
        <taxon>Pterygota</taxon>
        <taxon>Neoptera</taxon>
        <taxon>Endopterygota</taxon>
        <taxon>Coleoptera</taxon>
        <taxon>Polyphaga</taxon>
        <taxon>Cucujiformia</taxon>
        <taxon>Tenebrionidae</taxon>
        <taxon>Tenebrio</taxon>
    </lineage>
</organism>
<proteinExistence type="predicted"/>
<feature type="domain" description="C2H2-type" evidence="6">
    <location>
        <begin position="50"/>
        <end position="80"/>
    </location>
</feature>
<sequence length="713" mass="82962">MLADPEDLKKLDLSIDSKLIFPCPNCPKVYRGKYTLSRHMRLECGKVPTNKCQICGQLFTHKHRLLSHIRCCKIYHHKKTLSRHLRQECGLEPVLQCPHCPYRARRAYVLASHVKNHVFVYQTRSLPLNLQLTVCLSGLIEDPSLLSNSLDLQETLVEEIPSWTIQVIYPEDRNPDSILSETDTLISVESVQEAIVEEEKPMQEVVATEAPERAKRPTRDTLPYADCWTPKGYTCPNCQKIYNARKNLARHINSECGKEPQYACPYCEYKNYRRNEIKKHAKNKHHLRDNTDLTTNFVVGLKKIACQQCGKSYVANSSLRRHLKYECQKEPRYVCPWCSKRTHLKSNLMQHIRLVHHQSTCDINSKMLEMDDVYKHQASLYNHRKYTCNKEPKFFCSGCAFSTKYSHVLRKHLLKHGVAAHGAEMRRNKAVQPPSLHFSCNNSPTLTSLPVKIELKEEEQAVNLLNPWFVWSDDDKKPKRKSTPSSNRIRGHFACEQCGRSYIRKDSLQRHLTYECGKEPQFQCPFCPQKCKRKAHRIRHITRAHKDKIGILEENNPDLKIIKSEQSFKVLRRSLCLLAQDLRVSRPWERWPSHLALPMMLMRESMKKSMIQSVNRSSLDLTTTSPKSRNRTSLDGTGFDCSVCGRIYKLKSSLRNHQKWECGKEPQFKCPYCVYKAKQKMHMARHMERMHREIDYSSVKTEIAVKSESGDAE</sequence>
<feature type="domain" description="C2H2-type" evidence="6">
    <location>
        <begin position="304"/>
        <end position="331"/>
    </location>
</feature>
<feature type="domain" description="C2H2-type" evidence="6">
    <location>
        <begin position="493"/>
        <end position="520"/>
    </location>
</feature>
<evidence type="ECO:0000256" key="3">
    <source>
        <dbReference type="ARBA" id="ARBA00022771"/>
    </source>
</evidence>
<keyword evidence="1" id="KW-0479">Metal-binding</keyword>
<dbReference type="AlphaFoldDB" id="A0A8J6HN23"/>
<comment type="caution">
    <text evidence="7">The sequence shown here is derived from an EMBL/GenBank/DDBJ whole genome shotgun (WGS) entry which is preliminary data.</text>
</comment>
<accession>A0A8J6HN23</accession>
<name>A0A8J6HN23_TENMO</name>
<protein>
    <recommendedName>
        <fullName evidence="6">C2H2-type domain-containing protein</fullName>
    </recommendedName>
</protein>
<keyword evidence="2" id="KW-0677">Repeat</keyword>
<dbReference type="PROSITE" id="PS00028">
    <property type="entry name" value="ZINC_FINGER_C2H2_1"/>
    <property type="match status" value="1"/>
</dbReference>
<gene>
    <name evidence="7" type="ORF">GEV33_005137</name>
</gene>
<dbReference type="SMART" id="SM00355">
    <property type="entry name" value="ZnF_C2H2"/>
    <property type="match status" value="12"/>
</dbReference>
<feature type="domain" description="C2H2-type" evidence="6">
    <location>
        <begin position="639"/>
        <end position="666"/>
    </location>
</feature>
<dbReference type="PROSITE" id="PS50157">
    <property type="entry name" value="ZINC_FINGER_C2H2_2"/>
    <property type="match status" value="7"/>
</dbReference>
<evidence type="ECO:0000313" key="7">
    <source>
        <dbReference type="EMBL" id="KAH0817654.1"/>
    </source>
</evidence>
<evidence type="ECO:0000256" key="5">
    <source>
        <dbReference type="PROSITE-ProRule" id="PRU00042"/>
    </source>
</evidence>
<feature type="domain" description="C2H2-type" evidence="6">
    <location>
        <begin position="21"/>
        <end position="48"/>
    </location>
</feature>
<dbReference type="GO" id="GO:0005634">
    <property type="term" value="C:nucleus"/>
    <property type="evidence" value="ECO:0007669"/>
    <property type="project" value="TreeGrafter"/>
</dbReference>
<dbReference type="Gene3D" id="3.30.160.60">
    <property type="entry name" value="Classic Zinc Finger"/>
    <property type="match status" value="5"/>
</dbReference>
<feature type="domain" description="C2H2-type" evidence="6">
    <location>
        <begin position="333"/>
        <end position="356"/>
    </location>
</feature>
<evidence type="ECO:0000313" key="8">
    <source>
        <dbReference type="Proteomes" id="UP000719412"/>
    </source>
</evidence>
<keyword evidence="8" id="KW-1185">Reference proteome</keyword>
<reference evidence="7" key="1">
    <citation type="journal article" date="2020" name="J Insects Food Feed">
        <title>The yellow mealworm (Tenebrio molitor) genome: a resource for the emerging insects as food and feed industry.</title>
        <authorList>
            <person name="Eriksson T."/>
            <person name="Andere A."/>
            <person name="Kelstrup H."/>
            <person name="Emery V."/>
            <person name="Picard C."/>
        </authorList>
    </citation>
    <scope>NUCLEOTIDE SEQUENCE</scope>
    <source>
        <strain evidence="7">Stoneville</strain>
        <tissue evidence="7">Whole head</tissue>
    </source>
</reference>
<keyword evidence="4" id="KW-0862">Zinc</keyword>
<dbReference type="SUPFAM" id="SSF57667">
    <property type="entry name" value="beta-beta-alpha zinc fingers"/>
    <property type="match status" value="5"/>
</dbReference>
<dbReference type="FunFam" id="3.30.160.60:FF:004057">
    <property type="match status" value="1"/>
</dbReference>
<dbReference type="GO" id="GO:0008270">
    <property type="term" value="F:zinc ion binding"/>
    <property type="evidence" value="ECO:0007669"/>
    <property type="project" value="UniProtKB-KW"/>
</dbReference>
<dbReference type="InterPro" id="IPR036236">
    <property type="entry name" value="Znf_C2H2_sf"/>
</dbReference>
<dbReference type="Pfam" id="PF00096">
    <property type="entry name" value="zf-C2H2"/>
    <property type="match status" value="5"/>
</dbReference>
<dbReference type="GO" id="GO:0000981">
    <property type="term" value="F:DNA-binding transcription factor activity, RNA polymerase II-specific"/>
    <property type="evidence" value="ECO:0007669"/>
    <property type="project" value="TreeGrafter"/>
</dbReference>
<feature type="domain" description="C2H2-type" evidence="6">
    <location>
        <begin position="233"/>
        <end position="260"/>
    </location>
</feature>
<keyword evidence="3 5" id="KW-0863">Zinc-finger</keyword>
<dbReference type="Proteomes" id="UP000719412">
    <property type="component" value="Unassembled WGS sequence"/>
</dbReference>
<evidence type="ECO:0000256" key="1">
    <source>
        <dbReference type="ARBA" id="ARBA00022723"/>
    </source>
</evidence>
<dbReference type="EMBL" id="JABDTM020019066">
    <property type="protein sequence ID" value="KAH0817654.1"/>
    <property type="molecule type" value="Genomic_DNA"/>
</dbReference>
<evidence type="ECO:0000259" key="6">
    <source>
        <dbReference type="PROSITE" id="PS50157"/>
    </source>
</evidence>
<dbReference type="Pfam" id="PF13909">
    <property type="entry name" value="zf-H2C2_5"/>
    <property type="match status" value="1"/>
</dbReference>
<dbReference type="PANTHER" id="PTHR24409">
    <property type="entry name" value="ZINC FINGER PROTEIN 142"/>
    <property type="match status" value="1"/>
</dbReference>
<evidence type="ECO:0000256" key="2">
    <source>
        <dbReference type="ARBA" id="ARBA00022737"/>
    </source>
</evidence>
<dbReference type="PANTHER" id="PTHR24409:SF418">
    <property type="entry name" value="SI:CH73-221F6.1"/>
    <property type="match status" value="1"/>
</dbReference>
<dbReference type="InterPro" id="IPR013087">
    <property type="entry name" value="Znf_C2H2_type"/>
</dbReference>
<reference evidence="7" key="2">
    <citation type="submission" date="2021-08" db="EMBL/GenBank/DDBJ databases">
        <authorList>
            <person name="Eriksson T."/>
        </authorList>
    </citation>
    <scope>NUCLEOTIDE SEQUENCE</scope>
    <source>
        <strain evidence="7">Stoneville</strain>
        <tissue evidence="7">Whole head</tissue>
    </source>
</reference>
<evidence type="ECO:0000256" key="4">
    <source>
        <dbReference type="ARBA" id="ARBA00022833"/>
    </source>
</evidence>
<dbReference type="GO" id="GO:0000977">
    <property type="term" value="F:RNA polymerase II transcription regulatory region sequence-specific DNA binding"/>
    <property type="evidence" value="ECO:0007669"/>
    <property type="project" value="TreeGrafter"/>
</dbReference>